<proteinExistence type="predicted"/>
<reference evidence="2" key="1">
    <citation type="journal article" date="2020" name="G3 (Bethesda)">
        <title>High-Quality Assemblies for Three Invasive Social Wasps from the &lt;i&gt;Vespula&lt;/i&gt; Genus.</title>
        <authorList>
            <person name="Harrop T.W.R."/>
            <person name="Guhlin J."/>
            <person name="McLaughlin G.M."/>
            <person name="Permina E."/>
            <person name="Stockwell P."/>
            <person name="Gilligan J."/>
            <person name="Le Lec M.F."/>
            <person name="Gruber M.A.M."/>
            <person name="Quinn O."/>
            <person name="Lovegrove M."/>
            <person name="Duncan E.J."/>
            <person name="Remnant E.J."/>
            <person name="Van Eeckhoven J."/>
            <person name="Graham B."/>
            <person name="Knapp R.A."/>
            <person name="Langford K.W."/>
            <person name="Kronenberg Z."/>
            <person name="Press M.O."/>
            <person name="Eacker S.M."/>
            <person name="Wilson-Rankin E.E."/>
            <person name="Purcell J."/>
            <person name="Lester P.J."/>
            <person name="Dearden P.K."/>
        </authorList>
    </citation>
    <scope>NUCLEOTIDE SEQUENCE</scope>
    <source>
        <strain evidence="2">Linc-1</strain>
    </source>
</reference>
<feature type="region of interest" description="Disordered" evidence="1">
    <location>
        <begin position="173"/>
        <end position="222"/>
    </location>
</feature>
<feature type="compositionally biased region" description="Low complexity" evidence="1">
    <location>
        <begin position="139"/>
        <end position="150"/>
    </location>
</feature>
<evidence type="ECO:0000256" key="1">
    <source>
        <dbReference type="SAM" id="MobiDB-lite"/>
    </source>
</evidence>
<evidence type="ECO:0000313" key="2">
    <source>
        <dbReference type="EMBL" id="KAF7406312.1"/>
    </source>
</evidence>
<sequence length="263" mass="29026">MQYANERPLSRPGYISSSRWHVHDPPFAQTDTTERYIPVPIPFPDSKRRGSDRMIYSAHSPGPATMKRQTPREKSKRRKWNNGFTSTTYFQGVGASGNKQSQEILPTKVSQPADSLTLLQDADWACNRIREAMPHCGGTPSSSFSSSSQPPTLPPTSFIPTLLLLNEEGPRLPPVCRRQKTASRIKGAPNDSVFLGGARKREPPSSSSSSSSSSSKGGPSRGLAQEEKWFAIVVDIVVENVAEKPRCFGNDAWKIFAVMLYET</sequence>
<comment type="caution">
    <text evidence="2">The sequence shown here is derived from an EMBL/GenBank/DDBJ whole genome shotgun (WGS) entry which is preliminary data.</text>
</comment>
<evidence type="ECO:0000313" key="3">
    <source>
        <dbReference type="Proteomes" id="UP000617340"/>
    </source>
</evidence>
<dbReference type="EMBL" id="JACSDZ010000004">
    <property type="protein sequence ID" value="KAF7406312.1"/>
    <property type="molecule type" value="Genomic_DNA"/>
</dbReference>
<feature type="region of interest" description="Disordered" evidence="1">
    <location>
        <begin position="1"/>
        <end position="83"/>
    </location>
</feature>
<gene>
    <name evidence="2" type="ORF">HZH68_005681</name>
</gene>
<organism evidence="2 3">
    <name type="scientific">Vespula germanica</name>
    <name type="common">German yellow jacket</name>
    <name type="synonym">Paravespula germanica</name>
    <dbReference type="NCBI Taxonomy" id="30212"/>
    <lineage>
        <taxon>Eukaryota</taxon>
        <taxon>Metazoa</taxon>
        <taxon>Ecdysozoa</taxon>
        <taxon>Arthropoda</taxon>
        <taxon>Hexapoda</taxon>
        <taxon>Insecta</taxon>
        <taxon>Pterygota</taxon>
        <taxon>Neoptera</taxon>
        <taxon>Endopterygota</taxon>
        <taxon>Hymenoptera</taxon>
        <taxon>Apocrita</taxon>
        <taxon>Aculeata</taxon>
        <taxon>Vespoidea</taxon>
        <taxon>Vespidae</taxon>
        <taxon>Vespinae</taxon>
        <taxon>Vespula</taxon>
    </lineage>
</organism>
<keyword evidence="3" id="KW-1185">Reference proteome</keyword>
<name>A0A834KGT5_VESGE</name>
<dbReference type="Proteomes" id="UP000617340">
    <property type="component" value="Unassembled WGS sequence"/>
</dbReference>
<accession>A0A834KGT5</accession>
<protein>
    <submittedName>
        <fullName evidence="2">Uncharacterized protein</fullName>
    </submittedName>
</protein>
<feature type="region of interest" description="Disordered" evidence="1">
    <location>
        <begin position="137"/>
        <end position="158"/>
    </location>
</feature>
<dbReference type="AlphaFoldDB" id="A0A834KGT5"/>
<feature type="compositionally biased region" description="Low complexity" evidence="1">
    <location>
        <begin position="205"/>
        <end position="215"/>
    </location>
</feature>